<dbReference type="EMBL" id="UOEU01000455">
    <property type="protein sequence ID" value="VAW33501.1"/>
    <property type="molecule type" value="Genomic_DNA"/>
</dbReference>
<evidence type="ECO:0000256" key="1">
    <source>
        <dbReference type="SAM" id="MobiDB-lite"/>
    </source>
</evidence>
<protein>
    <submittedName>
        <fullName evidence="2">Uncharacterized protein</fullName>
    </submittedName>
</protein>
<proteinExistence type="predicted"/>
<feature type="compositionally biased region" description="Basic residues" evidence="1">
    <location>
        <begin position="60"/>
        <end position="71"/>
    </location>
</feature>
<feature type="compositionally biased region" description="Basic residues" evidence="1">
    <location>
        <begin position="34"/>
        <end position="47"/>
    </location>
</feature>
<name>A0A3B0UQW2_9ZZZZ</name>
<feature type="region of interest" description="Disordered" evidence="1">
    <location>
        <begin position="32"/>
        <end position="108"/>
    </location>
</feature>
<organism evidence="2">
    <name type="scientific">hydrothermal vent metagenome</name>
    <dbReference type="NCBI Taxonomy" id="652676"/>
    <lineage>
        <taxon>unclassified sequences</taxon>
        <taxon>metagenomes</taxon>
        <taxon>ecological metagenomes</taxon>
    </lineage>
</organism>
<feature type="compositionally biased region" description="Gly residues" evidence="1">
    <location>
        <begin position="76"/>
        <end position="88"/>
    </location>
</feature>
<gene>
    <name evidence="2" type="ORF">MNBD_CHLOROFLEXI01-153</name>
</gene>
<sequence length="108" mass="11837">MKFWDFWRLTTVTVTAVSTEHSNVEIKFGQPMFTKKRTVRVKRRRRTNKDGQRPRAQAPSRKRPAPPRRPHPSGGSSAGSGGSSGGGYKPRPSGGSMPSLPGCRGKMS</sequence>
<dbReference type="AlphaFoldDB" id="A0A3B0UQW2"/>
<evidence type="ECO:0000313" key="2">
    <source>
        <dbReference type="EMBL" id="VAW33501.1"/>
    </source>
</evidence>
<accession>A0A3B0UQW2</accession>
<reference evidence="2" key="1">
    <citation type="submission" date="2018-06" db="EMBL/GenBank/DDBJ databases">
        <authorList>
            <person name="Zhirakovskaya E."/>
        </authorList>
    </citation>
    <scope>NUCLEOTIDE SEQUENCE</scope>
</reference>